<dbReference type="PANTHER" id="PTHR24096:SF422">
    <property type="entry name" value="BCDNA.GH02901"/>
    <property type="match status" value="1"/>
</dbReference>
<evidence type="ECO:0000259" key="2">
    <source>
        <dbReference type="Pfam" id="PF13193"/>
    </source>
</evidence>
<dbReference type="SUPFAM" id="SSF56801">
    <property type="entry name" value="Acetyl-CoA synthetase-like"/>
    <property type="match status" value="1"/>
</dbReference>
<feature type="domain" description="AMP-binding enzyme C-terminal" evidence="2">
    <location>
        <begin position="470"/>
        <end position="557"/>
    </location>
</feature>
<organism evidence="3 4">
    <name type="scientific">Sistotremastrum suecicum HHB10207 ss-3</name>
    <dbReference type="NCBI Taxonomy" id="1314776"/>
    <lineage>
        <taxon>Eukaryota</taxon>
        <taxon>Fungi</taxon>
        <taxon>Dikarya</taxon>
        <taxon>Basidiomycota</taxon>
        <taxon>Agaricomycotina</taxon>
        <taxon>Agaricomycetes</taxon>
        <taxon>Sistotremastrales</taxon>
        <taxon>Sistotremastraceae</taxon>
        <taxon>Sistotremastrum</taxon>
    </lineage>
</organism>
<accession>A0A166IF19</accession>
<dbReference type="InterPro" id="IPR020845">
    <property type="entry name" value="AMP-binding_CS"/>
</dbReference>
<dbReference type="InterPro" id="IPR042099">
    <property type="entry name" value="ANL_N_sf"/>
</dbReference>
<dbReference type="Gene3D" id="3.40.50.12780">
    <property type="entry name" value="N-terminal domain of ligase-like"/>
    <property type="match status" value="1"/>
</dbReference>
<dbReference type="OrthoDB" id="6509636at2759"/>
<evidence type="ECO:0000259" key="1">
    <source>
        <dbReference type="Pfam" id="PF00501"/>
    </source>
</evidence>
<evidence type="ECO:0000313" key="3">
    <source>
        <dbReference type="EMBL" id="KZT43685.1"/>
    </source>
</evidence>
<dbReference type="InterPro" id="IPR000873">
    <property type="entry name" value="AMP-dep_synth/lig_dom"/>
</dbReference>
<protein>
    <submittedName>
        <fullName evidence="3">Acetyl-CoA synthetase-like protein</fullName>
    </submittedName>
</protein>
<keyword evidence="4" id="KW-1185">Reference proteome</keyword>
<dbReference type="Pfam" id="PF13193">
    <property type="entry name" value="AMP-binding_C"/>
    <property type="match status" value="1"/>
</dbReference>
<dbReference type="PROSITE" id="PS00455">
    <property type="entry name" value="AMP_BINDING"/>
    <property type="match status" value="1"/>
</dbReference>
<dbReference type="Proteomes" id="UP000076798">
    <property type="component" value="Unassembled WGS sequence"/>
</dbReference>
<dbReference type="GO" id="GO:0016405">
    <property type="term" value="F:CoA-ligase activity"/>
    <property type="evidence" value="ECO:0007669"/>
    <property type="project" value="TreeGrafter"/>
</dbReference>
<dbReference type="PANTHER" id="PTHR24096">
    <property type="entry name" value="LONG-CHAIN-FATTY-ACID--COA LIGASE"/>
    <property type="match status" value="1"/>
</dbReference>
<reference evidence="3 4" key="1">
    <citation type="journal article" date="2016" name="Mol. Biol. Evol.">
        <title>Comparative Genomics of Early-Diverging Mushroom-Forming Fungi Provides Insights into the Origins of Lignocellulose Decay Capabilities.</title>
        <authorList>
            <person name="Nagy L.G."/>
            <person name="Riley R."/>
            <person name="Tritt A."/>
            <person name="Adam C."/>
            <person name="Daum C."/>
            <person name="Floudas D."/>
            <person name="Sun H."/>
            <person name="Yadav J.S."/>
            <person name="Pangilinan J."/>
            <person name="Larsson K.H."/>
            <person name="Matsuura K."/>
            <person name="Barry K."/>
            <person name="Labutti K."/>
            <person name="Kuo R."/>
            <person name="Ohm R.A."/>
            <person name="Bhattacharya S.S."/>
            <person name="Shirouzu T."/>
            <person name="Yoshinaga Y."/>
            <person name="Martin F.M."/>
            <person name="Grigoriev I.V."/>
            <person name="Hibbett D.S."/>
        </authorList>
    </citation>
    <scope>NUCLEOTIDE SEQUENCE [LARGE SCALE GENOMIC DNA]</scope>
    <source>
        <strain evidence="3 4">HHB10207 ss-3</strain>
    </source>
</reference>
<dbReference type="CDD" id="cd05911">
    <property type="entry name" value="Firefly_Luc_like"/>
    <property type="match status" value="1"/>
</dbReference>
<dbReference type="Pfam" id="PF00501">
    <property type="entry name" value="AMP-binding"/>
    <property type="match status" value="1"/>
</dbReference>
<dbReference type="EMBL" id="KV428007">
    <property type="protein sequence ID" value="KZT43685.1"/>
    <property type="molecule type" value="Genomic_DNA"/>
</dbReference>
<name>A0A166IF19_9AGAM</name>
<dbReference type="InterPro" id="IPR025110">
    <property type="entry name" value="AMP-bd_C"/>
</dbReference>
<dbReference type="STRING" id="1314776.A0A166IF19"/>
<dbReference type="AlphaFoldDB" id="A0A166IF19"/>
<dbReference type="Gene3D" id="3.30.300.30">
    <property type="match status" value="1"/>
</dbReference>
<feature type="domain" description="AMP-dependent synthetase/ligase" evidence="1">
    <location>
        <begin position="40"/>
        <end position="419"/>
    </location>
</feature>
<sequence length="582" mass="64767">MLFKSNGPALLPPPDDLTIPQFMLDSFHPARPVREDHSPWLIDDQSGKSYHYEQIRMRVHGLANGLTSRWHLKNDDVVCIYSPNNIEYPIAIWACHRIGAIVSGANPSYTVDELVYQLKTSRATILITHPVSLPVAREAARITGLSPSNIILLEPTSSGRQEFAFIEELATEGLTFPKSLYVEPRLRSGEGKTKIAFLSFSSGTTGSPKAVAIPHYAPISNVLQMATYQEVNQYQKPREKRRFRPGDVCIAVLPFYHIYGLVVNLHWMIFSGLSIVVVPKFNFIEMLKSIERHKITHLMLVPPQIVLLCKTFFQQPETRKYDLSRLRYCMVGAAPLSAELSLQFEKLLPNVVLAQGYGMTETSTTVTMLPSTEPRGIAGCAGRLISGTEAKVLKPDGSLAGYDEEGELMVKGPQNALRYQNNEKATKETFIDGWVRTGDEVLIKENGNVYIVDRLKEIFKVRGFQVAPAELEGHLLEHPDVADCAVIGVPDEYSGDVPLAFVTLTGDAAKRVKENPAEGDRIKASIKKHVSDVKVKYKWLEGGVEFIDAIPKNPSGKLLRRLLRDQAKAIIAKRAQASKAKL</sequence>
<evidence type="ECO:0000313" key="4">
    <source>
        <dbReference type="Proteomes" id="UP000076798"/>
    </source>
</evidence>
<gene>
    <name evidence="3" type="ORF">SISSUDRAFT_1057674</name>
</gene>
<dbReference type="InterPro" id="IPR045851">
    <property type="entry name" value="AMP-bd_C_sf"/>
</dbReference>
<proteinExistence type="predicted"/>